<dbReference type="InterPro" id="IPR022560">
    <property type="entry name" value="DUF3473"/>
</dbReference>
<name>A0ABU9L5U9_9FLAO</name>
<dbReference type="Pfam" id="PF11959">
    <property type="entry name" value="DUF3473"/>
    <property type="match status" value="1"/>
</dbReference>
<organism evidence="2 3">
    <name type="scientific">Lutimonas vermicola</name>
    <dbReference type="NCBI Taxonomy" id="414288"/>
    <lineage>
        <taxon>Bacteria</taxon>
        <taxon>Pseudomonadati</taxon>
        <taxon>Bacteroidota</taxon>
        <taxon>Flavobacteriia</taxon>
        <taxon>Flavobacteriales</taxon>
        <taxon>Flavobacteriaceae</taxon>
        <taxon>Lutimonas</taxon>
    </lineage>
</organism>
<dbReference type="RefSeq" id="WP_342161344.1">
    <property type="nucleotide sequence ID" value="NZ_JBCDNA010000003.1"/>
</dbReference>
<dbReference type="InterPro" id="IPR045235">
    <property type="entry name" value="PuuE_HpPgdA-like"/>
</dbReference>
<evidence type="ECO:0000259" key="1">
    <source>
        <dbReference type="PROSITE" id="PS51677"/>
    </source>
</evidence>
<dbReference type="CDD" id="cd10941">
    <property type="entry name" value="CE4_PuuE_HpPgdA_like_2"/>
    <property type="match status" value="1"/>
</dbReference>
<reference evidence="2 3" key="1">
    <citation type="submission" date="2024-04" db="EMBL/GenBank/DDBJ databases">
        <title>whole genome sequencing of Lutimonas vermicola strain IMCC1616.</title>
        <authorList>
            <person name="Bae S.S."/>
        </authorList>
    </citation>
    <scope>NUCLEOTIDE SEQUENCE [LARGE SCALE GENOMIC DNA]</scope>
    <source>
        <strain evidence="2 3">IMCC1616</strain>
    </source>
</reference>
<proteinExistence type="predicted"/>
<dbReference type="Proteomes" id="UP001474120">
    <property type="component" value="Unassembled WGS sequence"/>
</dbReference>
<sequence length="283" mass="32996">MNILTFDIEEWFHFLDNASTKTENQWKNYEIRIYQNMDRIFEVLEATNTKATFFVLGWIAERYPEVVTEICNRGHSIGSHGTSHQLVYEQSKEIFRLDVDRSIKTLEDISGKKITMFRAPGFSITEKNKWAFEVLYELGIEIDSSVFPARRAHGGMPSYHIAQPSILKYNGIELKEFPVDTHNVFGRSFVYSGGGYFRLMPYSLIKKWTAADNYVMSYMHPRDLDANQPMLRGLSMARKFKGYIGLNSSQQKFTKWLTDFEFIDLNTASKRVDWNKVEIVNLD</sequence>
<gene>
    <name evidence="2" type="ORF">AABB81_14850</name>
</gene>
<dbReference type="SUPFAM" id="SSF88713">
    <property type="entry name" value="Glycoside hydrolase/deacetylase"/>
    <property type="match status" value="1"/>
</dbReference>
<dbReference type="PROSITE" id="PS51677">
    <property type="entry name" value="NODB"/>
    <property type="match status" value="1"/>
</dbReference>
<keyword evidence="3" id="KW-1185">Reference proteome</keyword>
<dbReference type="Pfam" id="PF01522">
    <property type="entry name" value="Polysacc_deac_1"/>
    <property type="match status" value="1"/>
</dbReference>
<comment type="caution">
    <text evidence="2">The sequence shown here is derived from an EMBL/GenBank/DDBJ whole genome shotgun (WGS) entry which is preliminary data.</text>
</comment>
<evidence type="ECO:0000313" key="3">
    <source>
        <dbReference type="Proteomes" id="UP001474120"/>
    </source>
</evidence>
<accession>A0ABU9L5U9</accession>
<feature type="domain" description="NodB homology" evidence="1">
    <location>
        <begin position="23"/>
        <end position="283"/>
    </location>
</feature>
<dbReference type="PANTHER" id="PTHR47561:SF1">
    <property type="entry name" value="POLYSACCHARIDE DEACETYLASE FAMILY PROTEIN (AFU_ORTHOLOGUE AFUA_6G05030)"/>
    <property type="match status" value="1"/>
</dbReference>
<dbReference type="Gene3D" id="3.20.20.370">
    <property type="entry name" value="Glycoside hydrolase/deacetylase"/>
    <property type="match status" value="1"/>
</dbReference>
<dbReference type="InterPro" id="IPR002509">
    <property type="entry name" value="NODB_dom"/>
</dbReference>
<dbReference type="InterPro" id="IPR011330">
    <property type="entry name" value="Glyco_hydro/deAcase_b/a-brl"/>
</dbReference>
<protein>
    <submittedName>
        <fullName evidence="2">Polysaccharide deacetylase family protein</fullName>
    </submittedName>
</protein>
<dbReference type="PANTHER" id="PTHR47561">
    <property type="entry name" value="POLYSACCHARIDE DEACETYLASE FAMILY PROTEIN (AFU_ORTHOLOGUE AFUA_6G05030)"/>
    <property type="match status" value="1"/>
</dbReference>
<evidence type="ECO:0000313" key="2">
    <source>
        <dbReference type="EMBL" id="MEL4457184.1"/>
    </source>
</evidence>
<dbReference type="EMBL" id="JBCDNA010000003">
    <property type="protein sequence ID" value="MEL4457184.1"/>
    <property type="molecule type" value="Genomic_DNA"/>
</dbReference>